<evidence type="ECO:0000256" key="3">
    <source>
        <dbReference type="ARBA" id="ARBA00022827"/>
    </source>
</evidence>
<keyword evidence="3" id="KW-0274">FAD</keyword>
<evidence type="ECO:0000256" key="4">
    <source>
        <dbReference type="ARBA" id="ARBA00023002"/>
    </source>
</evidence>
<evidence type="ECO:0000256" key="1">
    <source>
        <dbReference type="ARBA" id="ARBA00001974"/>
    </source>
</evidence>
<dbReference type="SUPFAM" id="SSF56645">
    <property type="entry name" value="Acyl-CoA dehydrogenase NM domain-like"/>
    <property type="match status" value="1"/>
</dbReference>
<keyword evidence="2" id="KW-0285">Flavoprotein</keyword>
<dbReference type="PANTHER" id="PTHR43292:SF4">
    <property type="entry name" value="ACYL-COA DEHYDROGENASE FADE34"/>
    <property type="match status" value="1"/>
</dbReference>
<evidence type="ECO:0000259" key="5">
    <source>
        <dbReference type="Pfam" id="PF02770"/>
    </source>
</evidence>
<dbReference type="FunFam" id="2.40.110.10:FF:000011">
    <property type="entry name" value="Acyl-CoA dehydrogenase FadE34"/>
    <property type="match status" value="1"/>
</dbReference>
<evidence type="ECO:0000259" key="6">
    <source>
        <dbReference type="Pfam" id="PF02771"/>
    </source>
</evidence>
<dbReference type="InterPro" id="IPR046373">
    <property type="entry name" value="Acyl-CoA_Oxase/DH_mid-dom_sf"/>
</dbReference>
<dbReference type="GO" id="GO:0050660">
    <property type="term" value="F:flavin adenine dinucleotide binding"/>
    <property type="evidence" value="ECO:0007669"/>
    <property type="project" value="InterPro"/>
</dbReference>
<dbReference type="GO" id="GO:0016627">
    <property type="term" value="F:oxidoreductase activity, acting on the CH-CH group of donors"/>
    <property type="evidence" value="ECO:0007669"/>
    <property type="project" value="InterPro"/>
</dbReference>
<dbReference type="InterPro" id="IPR006091">
    <property type="entry name" value="Acyl-CoA_Oxase/DH_mid-dom"/>
</dbReference>
<dbReference type="InterPro" id="IPR013786">
    <property type="entry name" value="AcylCoA_DH/ox_N"/>
</dbReference>
<accession>A0A382HQB4</accession>
<gene>
    <name evidence="7" type="ORF">METZ01_LOCUS242362</name>
</gene>
<dbReference type="InterPro" id="IPR009100">
    <property type="entry name" value="AcylCoA_DH/oxidase_NM_dom_sf"/>
</dbReference>
<name>A0A382HQB4_9ZZZZ</name>
<protein>
    <recommendedName>
        <fullName evidence="8">Dehydrogenase</fullName>
    </recommendedName>
</protein>
<comment type="cofactor">
    <cofactor evidence="1">
        <name>FAD</name>
        <dbReference type="ChEBI" id="CHEBI:57692"/>
    </cofactor>
</comment>
<dbReference type="EMBL" id="UINC01062668">
    <property type="protein sequence ID" value="SVB89508.1"/>
    <property type="molecule type" value="Genomic_DNA"/>
</dbReference>
<reference evidence="7" key="1">
    <citation type="submission" date="2018-05" db="EMBL/GenBank/DDBJ databases">
        <authorList>
            <person name="Lanie J.A."/>
            <person name="Ng W.-L."/>
            <person name="Kazmierczak K.M."/>
            <person name="Andrzejewski T.M."/>
            <person name="Davidsen T.M."/>
            <person name="Wayne K.J."/>
            <person name="Tettelin H."/>
            <person name="Glass J.I."/>
            <person name="Rusch D."/>
            <person name="Podicherti R."/>
            <person name="Tsui H.-C.T."/>
            <person name="Winkler M.E."/>
        </authorList>
    </citation>
    <scope>NUCLEOTIDE SEQUENCE</scope>
</reference>
<dbReference type="InterPro" id="IPR052161">
    <property type="entry name" value="Mycobact_Acyl-CoA_DH"/>
</dbReference>
<evidence type="ECO:0000313" key="7">
    <source>
        <dbReference type="EMBL" id="SVB89508.1"/>
    </source>
</evidence>
<evidence type="ECO:0008006" key="8">
    <source>
        <dbReference type="Google" id="ProtNLM"/>
    </source>
</evidence>
<feature type="domain" description="Acyl-CoA oxidase/dehydrogenase middle" evidence="5">
    <location>
        <begin position="133"/>
        <end position="224"/>
    </location>
</feature>
<dbReference type="Pfam" id="PF02770">
    <property type="entry name" value="Acyl-CoA_dh_M"/>
    <property type="match status" value="1"/>
</dbReference>
<dbReference type="Gene3D" id="2.40.110.10">
    <property type="entry name" value="Butyryl-CoA Dehydrogenase, subunit A, domain 2"/>
    <property type="match status" value="1"/>
</dbReference>
<keyword evidence="4" id="KW-0560">Oxidoreductase</keyword>
<dbReference type="PANTHER" id="PTHR43292">
    <property type="entry name" value="ACYL-COA DEHYDROGENASE"/>
    <property type="match status" value="1"/>
</dbReference>
<evidence type="ECO:0000256" key="2">
    <source>
        <dbReference type="ARBA" id="ARBA00022630"/>
    </source>
</evidence>
<dbReference type="Gene3D" id="1.10.540.10">
    <property type="entry name" value="Acyl-CoA dehydrogenase/oxidase, N-terminal domain"/>
    <property type="match status" value="1"/>
</dbReference>
<feature type="non-terminal residue" evidence="7">
    <location>
        <position position="275"/>
    </location>
</feature>
<organism evidence="7">
    <name type="scientific">marine metagenome</name>
    <dbReference type="NCBI Taxonomy" id="408172"/>
    <lineage>
        <taxon>unclassified sequences</taxon>
        <taxon>metagenomes</taxon>
        <taxon>ecological metagenomes</taxon>
    </lineage>
</organism>
<dbReference type="Pfam" id="PF02771">
    <property type="entry name" value="Acyl-CoA_dh_N"/>
    <property type="match status" value="1"/>
</dbReference>
<dbReference type="GO" id="GO:0005886">
    <property type="term" value="C:plasma membrane"/>
    <property type="evidence" value="ECO:0007669"/>
    <property type="project" value="TreeGrafter"/>
</dbReference>
<dbReference type="InterPro" id="IPR037069">
    <property type="entry name" value="AcylCoA_DH/ox_N_sf"/>
</dbReference>
<proteinExistence type="predicted"/>
<dbReference type="AlphaFoldDB" id="A0A382HQB4"/>
<feature type="domain" description="Acyl-CoA dehydrogenase/oxidase N-terminal" evidence="6">
    <location>
        <begin position="16"/>
        <end position="129"/>
    </location>
</feature>
<sequence length="275" mass="30428">MQENDQILDSPIQGEEPFRTAVMNFLEGNCERVNESESSLDDDPERVKECRNFQKELFNAGLAALSYSKEYGGAGLTKKHQELFDEIARDWRLPNGPLYISHGMCLPMLDQYGTDEQKNTFMKECISGEKIWCQLFSEPGAGSDVASLSTRASRDGDEWVISGQKVWTSGAHYADLGMVIARTDPSLPKHKGLSMFIIDFSDPSVEVKPLKQISGGSGFNEVFFNETRVPSNRLLGDLNQGWNLAVSMLMFERVSIGAGGGSLTADRTPTLIELA</sequence>